<sequence>MAAVIDCKDVQRVEGNIRVGESRKLNTGTVRRYITTSNGRDILIQLPTCYTPSGILHDFDEGAKLDMITVNPEGAKQLSLFLTFCEKICDRIARESDRLISVPGTADDKDGSLHVHAPRLRDVRVFEAEDLPADECRVMPGDTVTAIVSPEYIWIGSKRCGLNVRLVQLLLHTDRGRYRSFMFNGYSSPPPPPSASASSSAPPPPPLPPSTSKRPPPPPPMPSRKAKEPEPVKKSGFRPSVMEIVTAKNLLRKTRHQ</sequence>
<evidence type="ECO:0000313" key="2">
    <source>
        <dbReference type="EMBL" id="AUF82468.1"/>
    </source>
</evidence>
<proteinExistence type="predicted"/>
<gene>
    <name evidence="2" type="ORF">TetV_376</name>
</gene>
<dbReference type="Proteomes" id="UP000244773">
    <property type="component" value="Segment"/>
</dbReference>
<evidence type="ECO:0000256" key="1">
    <source>
        <dbReference type="SAM" id="MobiDB-lite"/>
    </source>
</evidence>
<name>A0A2P0VNI4_9VIRU</name>
<feature type="compositionally biased region" description="Pro residues" evidence="1">
    <location>
        <begin position="201"/>
        <end position="222"/>
    </location>
</feature>
<feature type="region of interest" description="Disordered" evidence="1">
    <location>
        <begin position="188"/>
        <end position="257"/>
    </location>
</feature>
<accession>A0A2P0VNI4</accession>
<organism evidence="2">
    <name type="scientific">Tetraselmis virus 1</name>
    <dbReference type="NCBI Taxonomy" id="2060617"/>
    <lineage>
        <taxon>Viruses</taxon>
        <taxon>Varidnaviria</taxon>
        <taxon>Bamfordvirae</taxon>
        <taxon>Nucleocytoviricota</taxon>
        <taxon>Megaviricetes</taxon>
        <taxon>Imitervirales</taxon>
        <taxon>Allomimiviridae</taxon>
        <taxon>Oceanusvirus</taxon>
        <taxon>Oceanusvirus kaneohense</taxon>
    </lineage>
</organism>
<protein>
    <submittedName>
        <fullName evidence="2">Uncharacterized protein</fullName>
    </submittedName>
</protein>
<reference evidence="2" key="1">
    <citation type="journal article" date="2018" name="Virology">
        <title>A giant virus infecting green algae encodes key fermentation genes.</title>
        <authorList>
            <person name="Schvarcz C.R."/>
            <person name="Steward G.F."/>
        </authorList>
    </citation>
    <scope>NUCLEOTIDE SEQUENCE [LARGE SCALE GENOMIC DNA]</scope>
</reference>
<keyword evidence="3" id="KW-1185">Reference proteome</keyword>
<evidence type="ECO:0000313" key="3">
    <source>
        <dbReference type="Proteomes" id="UP000244773"/>
    </source>
</evidence>
<dbReference type="EMBL" id="KY322437">
    <property type="protein sequence ID" value="AUF82468.1"/>
    <property type="molecule type" value="Genomic_DNA"/>
</dbReference>